<comment type="cofactor">
    <cofactor evidence="3">
        <name>Co(2+)</name>
        <dbReference type="ChEBI" id="CHEBI:48828"/>
    </cofactor>
</comment>
<name>A0A2K9DY74_9FIRM</name>
<dbReference type="OrthoDB" id="9812744at2"/>
<evidence type="ECO:0000256" key="3">
    <source>
        <dbReference type="ARBA" id="ARBA00001941"/>
    </source>
</evidence>
<dbReference type="Proteomes" id="UP000239720">
    <property type="component" value="Unassembled WGS sequence"/>
</dbReference>
<dbReference type="GO" id="GO:0005737">
    <property type="term" value="C:cytoplasm"/>
    <property type="evidence" value="ECO:0007669"/>
    <property type="project" value="TreeGrafter"/>
</dbReference>
<dbReference type="AlphaFoldDB" id="A0A2K9DY74"/>
<dbReference type="Pfam" id="PF12917">
    <property type="entry name" value="YfbR-like"/>
    <property type="match status" value="1"/>
</dbReference>
<evidence type="ECO:0000313" key="11">
    <source>
        <dbReference type="Proteomes" id="UP000233534"/>
    </source>
</evidence>
<comment type="subunit">
    <text evidence="4">Homodimer.</text>
</comment>
<evidence type="ECO:0000313" key="12">
    <source>
        <dbReference type="Proteomes" id="UP000239720"/>
    </source>
</evidence>
<dbReference type="PANTHER" id="PTHR11845">
    <property type="entry name" value="5'-DEOXYNUCLEOTIDASE HDDC2"/>
    <property type="match status" value="1"/>
</dbReference>
<dbReference type="GO" id="GO:0046872">
    <property type="term" value="F:metal ion binding"/>
    <property type="evidence" value="ECO:0007669"/>
    <property type="project" value="UniProtKB-KW"/>
</dbReference>
<feature type="domain" description="HD" evidence="8">
    <location>
        <begin position="38"/>
        <end position="148"/>
    </location>
</feature>
<dbReference type="KEGG" id="hsc:HVS_02535"/>
<reference evidence="9 11" key="1">
    <citation type="submission" date="2017-12" db="EMBL/GenBank/DDBJ databases">
        <title>Complete genome sequence of Herbivorax saccincola GGR1, a novel Cellulosome-producing hydrolytic bacterium in a thermophilic biogas plant, established by Illumina and Nanopore MinION sequencing.</title>
        <authorList>
            <person name="Pechtl A."/>
            <person name="Ruckert C."/>
            <person name="Koeck D.E."/>
            <person name="Maus I."/>
            <person name="Winkler A."/>
            <person name="Kalinowski J."/>
            <person name="Puhler A."/>
            <person name="Schwarz W.W."/>
            <person name="Zverlov V.V."/>
            <person name="Schluter A."/>
            <person name="Liebl W."/>
        </authorList>
    </citation>
    <scope>NUCLEOTIDE SEQUENCE [LARGE SCALE GENOMIC DNA]</scope>
    <source>
        <strain evidence="9">GGR1</strain>
        <strain evidence="11">SR1</strain>
    </source>
</reference>
<evidence type="ECO:0000313" key="9">
    <source>
        <dbReference type="EMBL" id="AUG56462.1"/>
    </source>
</evidence>
<evidence type="ECO:0000259" key="8">
    <source>
        <dbReference type="PROSITE" id="PS51831"/>
    </source>
</evidence>
<evidence type="ECO:0000256" key="1">
    <source>
        <dbReference type="ARBA" id="ARBA00001638"/>
    </source>
</evidence>
<dbReference type="InterPro" id="IPR003607">
    <property type="entry name" value="HD/PDEase_dom"/>
</dbReference>
<dbReference type="RefSeq" id="WP_101298894.1">
    <property type="nucleotide sequence ID" value="NZ_CP025197.1"/>
</dbReference>
<dbReference type="Gene3D" id="1.10.3210.10">
    <property type="entry name" value="Hypothetical protein af1432"/>
    <property type="match status" value="1"/>
</dbReference>
<keyword evidence="11" id="KW-1185">Reference proteome</keyword>
<evidence type="ECO:0000256" key="6">
    <source>
        <dbReference type="ARBA" id="ARBA00022723"/>
    </source>
</evidence>
<evidence type="ECO:0000256" key="2">
    <source>
        <dbReference type="ARBA" id="ARBA00001936"/>
    </source>
</evidence>
<proteinExistence type="predicted"/>
<dbReference type="EMBL" id="NEMB01000003">
    <property type="protein sequence ID" value="PQQ66547.1"/>
    <property type="molecule type" value="Genomic_DNA"/>
</dbReference>
<dbReference type="GO" id="GO:0002953">
    <property type="term" value="F:5'-deoxynucleotidase activity"/>
    <property type="evidence" value="ECO:0007669"/>
    <property type="project" value="UniProtKB-EC"/>
</dbReference>
<comment type="catalytic activity">
    <reaction evidence="1">
        <text>a 2'-deoxyribonucleoside 5'-phosphate + H2O = a 2'-deoxyribonucleoside + phosphate</text>
        <dbReference type="Rhea" id="RHEA:36167"/>
        <dbReference type="ChEBI" id="CHEBI:15377"/>
        <dbReference type="ChEBI" id="CHEBI:18274"/>
        <dbReference type="ChEBI" id="CHEBI:43474"/>
        <dbReference type="ChEBI" id="CHEBI:65317"/>
        <dbReference type="EC" id="3.1.3.89"/>
    </reaction>
</comment>
<gene>
    <name evidence="9" type="primary">yfbR</name>
    <name evidence="10" type="ORF">B9R14_07120</name>
    <name evidence="9" type="ORF">HVS_02535</name>
</gene>
<evidence type="ECO:0000256" key="4">
    <source>
        <dbReference type="ARBA" id="ARBA00011738"/>
    </source>
</evidence>
<accession>A0A2K9DY74</accession>
<dbReference type="CDD" id="cd00077">
    <property type="entry name" value="HDc"/>
    <property type="match status" value="1"/>
</dbReference>
<evidence type="ECO:0000256" key="7">
    <source>
        <dbReference type="ARBA" id="ARBA00022801"/>
    </source>
</evidence>
<evidence type="ECO:0000313" key="10">
    <source>
        <dbReference type="EMBL" id="PQQ66547.1"/>
    </source>
</evidence>
<dbReference type="PANTHER" id="PTHR11845:SF13">
    <property type="entry name" value="5'-DEOXYNUCLEOTIDASE HDDC2"/>
    <property type="match status" value="1"/>
</dbReference>
<sequence length="200" mass="23242">MKEKQSKKTNSYNFMAFLSRLKYINRWSLMKNTCTENIAEHSLQVAMIAHILAVIKNKYFNGNVNAERCALLALYHDASETITGDLPTPIKYFNHEMREVFKNIENKANEKIISMLPEDLQDVYRDIFTQNDGEEWILVKAADKISAYIKCIEEEKSGNNEFKEAKKSLYSHISKLGLSEVDFFMEKFVPGFYLSLDELK</sequence>
<organism evidence="9 11">
    <name type="scientific">Acetivibrio saccincola</name>
    <dbReference type="NCBI Taxonomy" id="1677857"/>
    <lineage>
        <taxon>Bacteria</taxon>
        <taxon>Bacillati</taxon>
        <taxon>Bacillota</taxon>
        <taxon>Clostridia</taxon>
        <taxon>Eubacteriales</taxon>
        <taxon>Oscillospiraceae</taxon>
        <taxon>Acetivibrio</taxon>
    </lineage>
</organism>
<dbReference type="SUPFAM" id="SSF109604">
    <property type="entry name" value="HD-domain/PDEase-like"/>
    <property type="match status" value="1"/>
</dbReference>
<dbReference type="InterPro" id="IPR039356">
    <property type="entry name" value="YfbR/HDDC2"/>
</dbReference>
<keyword evidence="7 9" id="KW-0378">Hydrolase</keyword>
<reference evidence="10 12" key="2">
    <citation type="journal article" date="2018" name="Syst. Appl. Microbiol.">
        <title>Characterization and high-quality draft genome sequence of Herbivorax saccincola A7, an anaerobic, alkaliphilic, thermophilic, cellulolytic, and xylanolytic bacterium.</title>
        <authorList>
            <person name="Aikawa S."/>
            <person name="Baramee S."/>
            <person name="Sermsathanaswadi J."/>
            <person name="Thianheng P."/>
            <person name="Tachaapaikoon C."/>
            <person name="Shikata A."/>
            <person name="Waeonukul R."/>
            <person name="Pason P."/>
            <person name="Ratanakhanokchai K."/>
            <person name="Kosugi A."/>
        </authorList>
    </citation>
    <scope>NUCLEOTIDE SEQUENCE [LARGE SCALE GENOMIC DNA]</scope>
    <source>
        <strain evidence="10 12">A7</strain>
    </source>
</reference>
<dbReference type="NCBIfam" id="NF003009">
    <property type="entry name" value="PRK03826.1"/>
    <property type="match status" value="1"/>
</dbReference>
<keyword evidence="6" id="KW-0479">Metal-binding</keyword>
<dbReference type="PROSITE" id="PS51831">
    <property type="entry name" value="HD"/>
    <property type="match status" value="1"/>
</dbReference>
<dbReference type="SMART" id="SM00471">
    <property type="entry name" value="HDc"/>
    <property type="match status" value="1"/>
</dbReference>
<comment type="cofactor">
    <cofactor evidence="2">
        <name>Mn(2+)</name>
        <dbReference type="ChEBI" id="CHEBI:29035"/>
    </cofactor>
</comment>
<dbReference type="Proteomes" id="UP000233534">
    <property type="component" value="Chromosome"/>
</dbReference>
<evidence type="ECO:0000256" key="5">
    <source>
        <dbReference type="ARBA" id="ARBA00012964"/>
    </source>
</evidence>
<dbReference type="EC" id="3.1.3.89" evidence="5"/>
<dbReference type="InterPro" id="IPR006674">
    <property type="entry name" value="HD_domain"/>
</dbReference>
<protein>
    <recommendedName>
        <fullName evidence="5">5'-deoxynucleotidase</fullName>
        <ecNumber evidence="5">3.1.3.89</ecNumber>
    </recommendedName>
</protein>
<dbReference type="EMBL" id="CP025197">
    <property type="protein sequence ID" value="AUG56462.1"/>
    <property type="molecule type" value="Genomic_DNA"/>
</dbReference>